<accession>A0A6G1G0W5</accession>
<evidence type="ECO:0000313" key="3">
    <source>
        <dbReference type="RefSeq" id="XP_033533202.1"/>
    </source>
</evidence>
<evidence type="ECO:0000313" key="2">
    <source>
        <dbReference type="Proteomes" id="UP000504638"/>
    </source>
</evidence>
<keyword evidence="2" id="KW-1185">Reference proteome</keyword>
<dbReference type="InterPro" id="IPR011333">
    <property type="entry name" value="SKP1/BTB/POZ_sf"/>
</dbReference>
<dbReference type="Proteomes" id="UP000504638">
    <property type="component" value="Unplaced"/>
</dbReference>
<dbReference type="OrthoDB" id="194443at2759"/>
<reference evidence="3" key="3">
    <citation type="submission" date="2025-04" db="UniProtKB">
        <authorList>
            <consortium name="RefSeq"/>
        </authorList>
    </citation>
    <scope>IDENTIFICATION</scope>
    <source>
        <strain evidence="3">CBS 781.70</strain>
    </source>
</reference>
<organism evidence="1">
    <name type="scientific">Eremomyces bilateralis CBS 781.70</name>
    <dbReference type="NCBI Taxonomy" id="1392243"/>
    <lineage>
        <taxon>Eukaryota</taxon>
        <taxon>Fungi</taxon>
        <taxon>Dikarya</taxon>
        <taxon>Ascomycota</taxon>
        <taxon>Pezizomycotina</taxon>
        <taxon>Dothideomycetes</taxon>
        <taxon>Dothideomycetes incertae sedis</taxon>
        <taxon>Eremomycetales</taxon>
        <taxon>Eremomycetaceae</taxon>
        <taxon>Eremomyces</taxon>
    </lineage>
</organism>
<dbReference type="GeneID" id="54423672"/>
<reference evidence="3" key="2">
    <citation type="submission" date="2020-04" db="EMBL/GenBank/DDBJ databases">
        <authorList>
            <consortium name="NCBI Genome Project"/>
        </authorList>
    </citation>
    <scope>NUCLEOTIDE SEQUENCE</scope>
    <source>
        <strain evidence="3">CBS 781.70</strain>
    </source>
</reference>
<sequence>MRRRNGGGVVPVYFRDFAYPNTRPALVRMASDYGNMGEQSAASFAELLSGPLVDFYIGTNRGYWSVHLKLLCYHSSWFAHELSVTEHGRRGEAPTKGDCGEAAAQSPLRLELPQHSAAGFVLLVKCLYQGNLDSPTVLPDPLAQYEHAVACHGLYLLCYHFEMPLMMDLAMDSYRQSLNLSGLVPDAEELCTLYGRSPRSKETNKGTPERLGTLANILEEMDPFRKLMIKIAARQIMAPETVENAQSYQRCFEGEDGLGFAVALVNAIRDGSGAMLFDDPTEPRKACEYHGHAEGEACLARRKSKGRMGR</sequence>
<dbReference type="Gene3D" id="3.30.710.10">
    <property type="entry name" value="Potassium Channel Kv1.1, Chain A"/>
    <property type="match status" value="1"/>
</dbReference>
<dbReference type="AlphaFoldDB" id="A0A6G1G0W5"/>
<gene>
    <name evidence="1 3" type="ORF">P152DRAFT_60194</name>
</gene>
<evidence type="ECO:0000313" key="1">
    <source>
        <dbReference type="EMBL" id="KAF1811571.1"/>
    </source>
</evidence>
<name>A0A6G1G0W5_9PEZI</name>
<dbReference type="RefSeq" id="XP_033533202.1">
    <property type="nucleotide sequence ID" value="XM_033683102.1"/>
</dbReference>
<proteinExistence type="predicted"/>
<protein>
    <recommendedName>
        <fullName evidence="4">BTB domain-containing protein</fullName>
    </recommendedName>
</protein>
<evidence type="ECO:0008006" key="4">
    <source>
        <dbReference type="Google" id="ProtNLM"/>
    </source>
</evidence>
<reference evidence="1 3" key="1">
    <citation type="submission" date="2020-01" db="EMBL/GenBank/DDBJ databases">
        <authorList>
            <consortium name="DOE Joint Genome Institute"/>
            <person name="Haridas S."/>
            <person name="Albert R."/>
            <person name="Binder M."/>
            <person name="Bloem J."/>
            <person name="Labutti K."/>
            <person name="Salamov A."/>
            <person name="Andreopoulos B."/>
            <person name="Baker S.E."/>
            <person name="Barry K."/>
            <person name="Bills G."/>
            <person name="Bluhm B.H."/>
            <person name="Cannon C."/>
            <person name="Castanera R."/>
            <person name="Culley D.E."/>
            <person name="Daum C."/>
            <person name="Ezra D."/>
            <person name="Gonzalez J.B."/>
            <person name="Henrissat B."/>
            <person name="Kuo A."/>
            <person name="Liang C."/>
            <person name="Lipzen A."/>
            <person name="Lutzoni F."/>
            <person name="Magnuson J."/>
            <person name="Mondo S."/>
            <person name="Nolan M."/>
            <person name="Ohm R."/>
            <person name="Pangilinan J."/>
            <person name="Park H.-J."/>
            <person name="Ramirez L."/>
            <person name="Alfaro M."/>
            <person name="Sun H."/>
            <person name="Tritt A."/>
            <person name="Yoshinaga Y."/>
            <person name="Zwiers L.-H."/>
            <person name="Turgeon B.G."/>
            <person name="Goodwin S.B."/>
            <person name="Spatafora J.W."/>
            <person name="Crous P.W."/>
            <person name="Grigoriev I.V."/>
        </authorList>
    </citation>
    <scope>NUCLEOTIDE SEQUENCE</scope>
    <source>
        <strain evidence="1 3">CBS 781.70</strain>
    </source>
</reference>
<dbReference type="EMBL" id="ML975161">
    <property type="protein sequence ID" value="KAF1811571.1"/>
    <property type="molecule type" value="Genomic_DNA"/>
</dbReference>